<evidence type="ECO:0000259" key="2">
    <source>
        <dbReference type="Pfam" id="PF20714"/>
    </source>
</evidence>
<keyword evidence="1" id="KW-0175">Coiled coil</keyword>
<dbReference type="InterPro" id="IPR036388">
    <property type="entry name" value="WH-like_DNA-bd_sf"/>
</dbReference>
<accession>A0A645F8U8</accession>
<feature type="coiled-coil region" evidence="1">
    <location>
        <begin position="11"/>
        <end position="38"/>
    </location>
</feature>
<proteinExistence type="predicted"/>
<dbReference type="Pfam" id="PF20714">
    <property type="entry name" value="HTH_64"/>
    <property type="match status" value="1"/>
</dbReference>
<dbReference type="PANTHER" id="PTHR45526:SF1">
    <property type="entry name" value="TRANSCRIPTIONAL REGULATORY PROTEIN DCUR-RELATED"/>
    <property type="match status" value="1"/>
</dbReference>
<reference evidence="3" key="1">
    <citation type="submission" date="2019-08" db="EMBL/GenBank/DDBJ databases">
        <authorList>
            <person name="Kucharzyk K."/>
            <person name="Murdoch R.W."/>
            <person name="Higgins S."/>
            <person name="Loffler F."/>
        </authorList>
    </citation>
    <scope>NUCLEOTIDE SEQUENCE</scope>
</reference>
<dbReference type="InterPro" id="IPR051271">
    <property type="entry name" value="2C-system_Tx_regulators"/>
</dbReference>
<protein>
    <submittedName>
        <fullName evidence="3">Transcriptional regulatory protein DcuR</fullName>
    </submittedName>
</protein>
<dbReference type="PANTHER" id="PTHR45526">
    <property type="entry name" value="TRANSCRIPTIONAL REGULATORY PROTEIN DPIA"/>
    <property type="match status" value="1"/>
</dbReference>
<dbReference type="SUPFAM" id="SSF46785">
    <property type="entry name" value="Winged helix' DNA-binding domain"/>
    <property type="match status" value="1"/>
</dbReference>
<feature type="domain" description="Transcriptional regulatory protein DpiA-like helix-turn-helix" evidence="2">
    <location>
        <begin position="65"/>
        <end position="123"/>
    </location>
</feature>
<evidence type="ECO:0000313" key="3">
    <source>
        <dbReference type="EMBL" id="MPN09024.1"/>
    </source>
</evidence>
<dbReference type="InterPro" id="IPR036390">
    <property type="entry name" value="WH_DNA-bd_sf"/>
</dbReference>
<sequence>MVDYLVKPFEYRRFQAALEKFRQSREQWEVQASALDQEAIDRMTGSAGQPLTPEPLAKGLNAATMQMIREFLQHNSGTMYTSEEVAEQVQLSRITVRRYMNYLTQTHEVVSAIDYRTGGRPSIQYGVDNMHKKEM</sequence>
<evidence type="ECO:0000256" key="1">
    <source>
        <dbReference type="SAM" id="Coils"/>
    </source>
</evidence>
<organism evidence="3">
    <name type="scientific">bioreactor metagenome</name>
    <dbReference type="NCBI Taxonomy" id="1076179"/>
    <lineage>
        <taxon>unclassified sequences</taxon>
        <taxon>metagenomes</taxon>
        <taxon>ecological metagenomes</taxon>
    </lineage>
</organism>
<dbReference type="AlphaFoldDB" id="A0A645F8U8"/>
<comment type="caution">
    <text evidence="3">The sequence shown here is derived from an EMBL/GenBank/DDBJ whole genome shotgun (WGS) entry which is preliminary data.</text>
</comment>
<dbReference type="InterPro" id="IPR048714">
    <property type="entry name" value="DpiA-like_HTH"/>
</dbReference>
<gene>
    <name evidence="3" type="primary">dcuR_11</name>
    <name evidence="3" type="ORF">SDC9_156312</name>
</gene>
<dbReference type="EMBL" id="VSSQ01055118">
    <property type="protein sequence ID" value="MPN09024.1"/>
    <property type="molecule type" value="Genomic_DNA"/>
</dbReference>
<dbReference type="Gene3D" id="1.10.10.10">
    <property type="entry name" value="Winged helix-like DNA-binding domain superfamily/Winged helix DNA-binding domain"/>
    <property type="match status" value="1"/>
</dbReference>
<name>A0A645F8U8_9ZZZZ</name>
<dbReference type="GO" id="GO:0000156">
    <property type="term" value="F:phosphorelay response regulator activity"/>
    <property type="evidence" value="ECO:0007669"/>
    <property type="project" value="TreeGrafter"/>
</dbReference>